<name>A0AAU9KH93_9CILI</name>
<keyword evidence="2" id="KW-1185">Reference proteome</keyword>
<dbReference type="Proteomes" id="UP001162131">
    <property type="component" value="Unassembled WGS sequence"/>
</dbReference>
<dbReference type="SUPFAM" id="SSF52540">
    <property type="entry name" value="P-loop containing nucleoside triphosphate hydrolases"/>
    <property type="match status" value="1"/>
</dbReference>
<comment type="caution">
    <text evidence="1">The sequence shown here is derived from an EMBL/GenBank/DDBJ whole genome shotgun (WGS) entry which is preliminary data.</text>
</comment>
<evidence type="ECO:0000313" key="2">
    <source>
        <dbReference type="Proteomes" id="UP001162131"/>
    </source>
</evidence>
<organism evidence="1 2">
    <name type="scientific">Blepharisma stoltei</name>
    <dbReference type="NCBI Taxonomy" id="1481888"/>
    <lineage>
        <taxon>Eukaryota</taxon>
        <taxon>Sar</taxon>
        <taxon>Alveolata</taxon>
        <taxon>Ciliophora</taxon>
        <taxon>Postciliodesmatophora</taxon>
        <taxon>Heterotrichea</taxon>
        <taxon>Heterotrichida</taxon>
        <taxon>Blepharismidae</taxon>
        <taxon>Blepharisma</taxon>
    </lineage>
</organism>
<dbReference type="Gene3D" id="3.40.50.300">
    <property type="entry name" value="P-loop containing nucleotide triphosphate hydrolases"/>
    <property type="match status" value="1"/>
</dbReference>
<sequence length="177" mass="20228">MASSSTCLVLGSPGSGKTSFITRYLYSFHTPTYFPSQHPKHYRYTLSYPPPSSTLEIVESCSIPENLPFSSVLLVYDPSNPSSLDHIRDLLVELKKSSKHQFGCLIVAIVRNKESVASGIKLANEYHLKLISTDIKNRLTVKRCFQMCWQWIKKNLTWEDRKGAISIREKVKKYRLA</sequence>
<evidence type="ECO:0000313" key="1">
    <source>
        <dbReference type="EMBL" id="CAG9332634.1"/>
    </source>
</evidence>
<dbReference type="EMBL" id="CAJZBQ010000055">
    <property type="protein sequence ID" value="CAG9332634.1"/>
    <property type="molecule type" value="Genomic_DNA"/>
</dbReference>
<dbReference type="AlphaFoldDB" id="A0AAU9KH93"/>
<accession>A0AAU9KH93</accession>
<dbReference type="CDD" id="cd00882">
    <property type="entry name" value="Ras_like_GTPase"/>
    <property type="match status" value="1"/>
</dbReference>
<protein>
    <submittedName>
        <fullName evidence="1">Uncharacterized protein</fullName>
    </submittedName>
</protein>
<proteinExistence type="predicted"/>
<reference evidence="1" key="1">
    <citation type="submission" date="2021-09" db="EMBL/GenBank/DDBJ databases">
        <authorList>
            <consortium name="AG Swart"/>
            <person name="Singh M."/>
            <person name="Singh A."/>
            <person name="Seah K."/>
            <person name="Emmerich C."/>
        </authorList>
    </citation>
    <scope>NUCLEOTIDE SEQUENCE</scope>
    <source>
        <strain evidence="1">ATCC30299</strain>
    </source>
</reference>
<gene>
    <name evidence="1" type="ORF">BSTOLATCC_MIC56927</name>
</gene>
<dbReference type="InterPro" id="IPR027417">
    <property type="entry name" value="P-loop_NTPase"/>
</dbReference>